<dbReference type="PANTHER" id="PTHR13237:SF8">
    <property type="entry name" value="SOMETHING ABOUT SILENCING PROTEIN 10"/>
    <property type="match status" value="1"/>
</dbReference>
<comment type="similarity">
    <text evidence="2">Belongs to the SAS10 family.</text>
</comment>
<dbReference type="InterPro" id="IPR018972">
    <property type="entry name" value="Sas10_C_dom"/>
</dbReference>
<evidence type="ECO:0000313" key="6">
    <source>
        <dbReference type="EMBL" id="MES1922261.1"/>
    </source>
</evidence>
<keyword evidence="7" id="KW-1185">Reference proteome</keyword>
<comment type="subcellular location">
    <subcellularLocation>
        <location evidence="1">Nucleus</location>
    </subcellularLocation>
</comment>
<keyword evidence="3" id="KW-0539">Nucleus</keyword>
<gene>
    <name evidence="6" type="primary">SAS10</name>
    <name evidence="6" type="ORF">MHBO_003769</name>
</gene>
<dbReference type="PANTHER" id="PTHR13237">
    <property type="entry name" value="SOMETHING ABOUT SILENCING PROTEIN 10-RELATED"/>
    <property type="match status" value="1"/>
</dbReference>
<evidence type="ECO:0000256" key="1">
    <source>
        <dbReference type="ARBA" id="ARBA00004123"/>
    </source>
</evidence>
<evidence type="ECO:0000259" key="5">
    <source>
        <dbReference type="Pfam" id="PF09368"/>
    </source>
</evidence>
<reference evidence="6 7" key="1">
    <citation type="journal article" date="2024" name="BMC Biol.">
        <title>Comparative genomics of Ascetosporea gives new insight into the evolutionary basis for animal parasitism in Rhizaria.</title>
        <authorList>
            <person name="Hiltunen Thoren M."/>
            <person name="Onut-Brannstrom I."/>
            <person name="Alfjorden A."/>
            <person name="Peckova H."/>
            <person name="Swords F."/>
            <person name="Hooper C."/>
            <person name="Holzer A.S."/>
            <person name="Bass D."/>
            <person name="Burki F."/>
        </authorList>
    </citation>
    <scope>NUCLEOTIDE SEQUENCE [LARGE SCALE GENOMIC DNA]</scope>
    <source>
        <strain evidence="6">20-A016</strain>
    </source>
</reference>
<feature type="compositionally biased region" description="Polar residues" evidence="4">
    <location>
        <begin position="188"/>
        <end position="201"/>
    </location>
</feature>
<name>A0ABV2ARG6_9EUKA</name>
<accession>A0ABV2ARG6</accession>
<feature type="compositionally biased region" description="Polar residues" evidence="4">
    <location>
        <begin position="9"/>
        <end position="19"/>
    </location>
</feature>
<evidence type="ECO:0000256" key="4">
    <source>
        <dbReference type="SAM" id="MobiDB-lite"/>
    </source>
</evidence>
<feature type="region of interest" description="Disordered" evidence="4">
    <location>
        <begin position="1"/>
        <end position="38"/>
    </location>
</feature>
<evidence type="ECO:0000256" key="3">
    <source>
        <dbReference type="ARBA" id="ARBA00023242"/>
    </source>
</evidence>
<sequence length="296" mass="35363">MSESEEIDQNNAQNFNNYIDSQDSESDEYQDFSVNENIPKTKNREDLWGRKKSLYYEEDDLITSDEDKLKEEEDEVEMLRKMEYEKLSEDDFVDDEETQNFILGKMASGNFDKSVLKNNKQISKKDEKDETIFEKLKKLGKPENDIFKNRKIGGKIGISDYLLKQINPKIDIIDKNFFDNLRNETKQKNQISDENSKNVNDINLDEESNQRKFSQTENSEENDRKRRKITEKMRKNEGLKRYRSKKFKNARTKTREKWRRKQIRVKGMRPEYKPLKKSYIGEMTGIKENVVKSIRL</sequence>
<dbReference type="Proteomes" id="UP001439008">
    <property type="component" value="Unassembled WGS sequence"/>
</dbReference>
<proteinExistence type="inferred from homology"/>
<feature type="domain" description="Sas10 C-terminal" evidence="5">
    <location>
        <begin position="225"/>
        <end position="296"/>
    </location>
</feature>
<organism evidence="6 7">
    <name type="scientific">Bonamia ostreae</name>
    <dbReference type="NCBI Taxonomy" id="126728"/>
    <lineage>
        <taxon>Eukaryota</taxon>
        <taxon>Sar</taxon>
        <taxon>Rhizaria</taxon>
        <taxon>Endomyxa</taxon>
        <taxon>Ascetosporea</taxon>
        <taxon>Haplosporida</taxon>
        <taxon>Bonamia</taxon>
    </lineage>
</organism>
<dbReference type="EMBL" id="JBDODL010002483">
    <property type="protein sequence ID" value="MES1922261.1"/>
    <property type="molecule type" value="Genomic_DNA"/>
</dbReference>
<feature type="region of interest" description="Disordered" evidence="4">
    <location>
        <begin position="187"/>
        <end position="236"/>
    </location>
</feature>
<evidence type="ECO:0000313" key="7">
    <source>
        <dbReference type="Proteomes" id="UP001439008"/>
    </source>
</evidence>
<protein>
    <submittedName>
        <fullName evidence="6">Something about silencing protein 10</fullName>
    </submittedName>
</protein>
<comment type="caution">
    <text evidence="6">The sequence shown here is derived from an EMBL/GenBank/DDBJ whole genome shotgun (WGS) entry which is preliminary data.</text>
</comment>
<evidence type="ECO:0000256" key="2">
    <source>
        <dbReference type="ARBA" id="ARBA00010979"/>
    </source>
</evidence>
<dbReference type="Pfam" id="PF09368">
    <property type="entry name" value="Sas10"/>
    <property type="match status" value="1"/>
</dbReference>